<reference evidence="2" key="1">
    <citation type="submission" date="2018-05" db="EMBL/GenBank/DDBJ databases">
        <authorList>
            <person name="Lanie J.A."/>
            <person name="Ng W.-L."/>
            <person name="Kazmierczak K.M."/>
            <person name="Andrzejewski T.M."/>
            <person name="Davidsen T.M."/>
            <person name="Wayne K.J."/>
            <person name="Tettelin H."/>
            <person name="Glass J.I."/>
            <person name="Rusch D."/>
            <person name="Podicherti R."/>
            <person name="Tsui H.-C.T."/>
            <person name="Winkler M.E."/>
        </authorList>
    </citation>
    <scope>NUCLEOTIDE SEQUENCE</scope>
</reference>
<organism evidence="2">
    <name type="scientific">marine metagenome</name>
    <dbReference type="NCBI Taxonomy" id="408172"/>
    <lineage>
        <taxon>unclassified sequences</taxon>
        <taxon>metagenomes</taxon>
        <taxon>ecological metagenomes</taxon>
    </lineage>
</organism>
<dbReference type="AlphaFoldDB" id="A0A382RMA9"/>
<feature type="region of interest" description="Disordered" evidence="1">
    <location>
        <begin position="82"/>
        <end position="118"/>
    </location>
</feature>
<evidence type="ECO:0000256" key="1">
    <source>
        <dbReference type="SAM" id="MobiDB-lite"/>
    </source>
</evidence>
<gene>
    <name evidence="2" type="ORF">METZ01_LOCUS351149</name>
</gene>
<dbReference type="EMBL" id="UINC01122469">
    <property type="protein sequence ID" value="SVC98295.1"/>
    <property type="molecule type" value="Genomic_DNA"/>
</dbReference>
<dbReference type="Pfam" id="PF13759">
    <property type="entry name" value="2OG-FeII_Oxy_5"/>
    <property type="match status" value="1"/>
</dbReference>
<proteinExistence type="predicted"/>
<dbReference type="InterPro" id="IPR012668">
    <property type="entry name" value="CHP02466"/>
</dbReference>
<accession>A0A382RMA9</accession>
<protein>
    <submittedName>
        <fullName evidence="2">Uncharacterized protein</fullName>
    </submittedName>
</protein>
<dbReference type="Gene3D" id="2.60.120.620">
    <property type="entry name" value="q2cbj1_9rhob like domain"/>
    <property type="match status" value="1"/>
</dbReference>
<evidence type="ECO:0000313" key="2">
    <source>
        <dbReference type="EMBL" id="SVC98295.1"/>
    </source>
</evidence>
<name>A0A382RMA9_9ZZZZ</name>
<sequence length="118" mass="13220">MYLKIPEMLPSRKAHRPNEDGAIIFQGPNISSALCETSFTYKPEPGDFFIFNAQQQHGVYPFRCAEGQQDTERRSVSFNGLFQSKSDFDNNRGLEQTSRGSSAGVLMSALSKQPETHD</sequence>